<sequence length="81" mass="8689">MAGVLRCCPWKLRPGKDPGASAPVADCSQEPEKPKFWTSSAGICVAFWEERERKTALVNSTATVSTSEEPELLGAIPKAAK</sequence>
<accession>A0A0A9D057</accession>
<proteinExistence type="predicted"/>
<organism evidence="1">
    <name type="scientific">Arundo donax</name>
    <name type="common">Giant reed</name>
    <name type="synonym">Donax arundinaceus</name>
    <dbReference type="NCBI Taxonomy" id="35708"/>
    <lineage>
        <taxon>Eukaryota</taxon>
        <taxon>Viridiplantae</taxon>
        <taxon>Streptophyta</taxon>
        <taxon>Embryophyta</taxon>
        <taxon>Tracheophyta</taxon>
        <taxon>Spermatophyta</taxon>
        <taxon>Magnoliopsida</taxon>
        <taxon>Liliopsida</taxon>
        <taxon>Poales</taxon>
        <taxon>Poaceae</taxon>
        <taxon>PACMAD clade</taxon>
        <taxon>Arundinoideae</taxon>
        <taxon>Arundineae</taxon>
        <taxon>Arundo</taxon>
    </lineage>
</organism>
<dbReference type="AlphaFoldDB" id="A0A0A9D057"/>
<dbReference type="EMBL" id="GBRH01218860">
    <property type="protein sequence ID" value="JAD79035.1"/>
    <property type="molecule type" value="Transcribed_RNA"/>
</dbReference>
<name>A0A0A9D057_ARUDO</name>
<reference evidence="1" key="2">
    <citation type="journal article" date="2015" name="Data Brief">
        <title>Shoot transcriptome of the giant reed, Arundo donax.</title>
        <authorList>
            <person name="Barrero R.A."/>
            <person name="Guerrero F.D."/>
            <person name="Moolhuijzen P."/>
            <person name="Goolsby J.A."/>
            <person name="Tidwell J."/>
            <person name="Bellgard S.E."/>
            <person name="Bellgard M.I."/>
        </authorList>
    </citation>
    <scope>NUCLEOTIDE SEQUENCE</scope>
    <source>
        <tissue evidence="1">Shoot tissue taken approximately 20 cm above the soil surface</tissue>
    </source>
</reference>
<reference evidence="1" key="1">
    <citation type="submission" date="2014-09" db="EMBL/GenBank/DDBJ databases">
        <authorList>
            <person name="Magalhaes I.L.F."/>
            <person name="Oliveira U."/>
            <person name="Santos F.R."/>
            <person name="Vidigal T.H.D.A."/>
            <person name="Brescovit A.D."/>
            <person name="Santos A.J."/>
        </authorList>
    </citation>
    <scope>NUCLEOTIDE SEQUENCE</scope>
    <source>
        <tissue evidence="1">Shoot tissue taken approximately 20 cm above the soil surface</tissue>
    </source>
</reference>
<protein>
    <submittedName>
        <fullName evidence="1">Uncharacterized protein</fullName>
    </submittedName>
</protein>
<evidence type="ECO:0000313" key="1">
    <source>
        <dbReference type="EMBL" id="JAD79035.1"/>
    </source>
</evidence>